<dbReference type="KEGG" id="mgl:MGL_2113"/>
<gene>
    <name evidence="7" type="ORF">MGL_2113</name>
</gene>
<comment type="caution">
    <text evidence="7">The sequence shown here is derived from an EMBL/GenBank/DDBJ whole genome shotgun (WGS) entry which is preliminary data.</text>
</comment>
<evidence type="ECO:0000259" key="6">
    <source>
        <dbReference type="SMART" id="SM00382"/>
    </source>
</evidence>
<dbReference type="InterPro" id="IPR041569">
    <property type="entry name" value="AAA_lid_3"/>
</dbReference>
<accession>A8Q117</accession>
<dbReference type="PROSITE" id="PS00674">
    <property type="entry name" value="AAA"/>
    <property type="match status" value="1"/>
</dbReference>
<dbReference type="PANTHER" id="PTHR23077">
    <property type="entry name" value="AAA-FAMILY ATPASE"/>
    <property type="match status" value="1"/>
</dbReference>
<organism evidence="7 8">
    <name type="scientific">Malassezia globosa (strain ATCC MYA-4612 / CBS 7966)</name>
    <name type="common">Dandruff-associated fungus</name>
    <dbReference type="NCBI Taxonomy" id="425265"/>
    <lineage>
        <taxon>Eukaryota</taxon>
        <taxon>Fungi</taxon>
        <taxon>Dikarya</taxon>
        <taxon>Basidiomycota</taxon>
        <taxon>Ustilaginomycotina</taxon>
        <taxon>Malasseziomycetes</taxon>
        <taxon>Malasseziales</taxon>
        <taxon>Malasseziaceae</taxon>
        <taxon>Malassezia</taxon>
    </lineage>
</organism>
<feature type="domain" description="AAA+ ATPase" evidence="6">
    <location>
        <begin position="474"/>
        <end position="610"/>
    </location>
</feature>
<keyword evidence="3" id="KW-0547">Nucleotide-binding</keyword>
<dbReference type="InParanoid" id="A8Q117"/>
<dbReference type="GO" id="GO:0016887">
    <property type="term" value="F:ATP hydrolysis activity"/>
    <property type="evidence" value="ECO:0007669"/>
    <property type="project" value="InterPro"/>
</dbReference>
<dbReference type="FunFam" id="3.40.50.300:FF:000018">
    <property type="entry name" value="Cell division control 48"/>
    <property type="match status" value="1"/>
</dbReference>
<dbReference type="Pfam" id="PF00004">
    <property type="entry name" value="AAA"/>
    <property type="match status" value="2"/>
</dbReference>
<dbReference type="CDD" id="cd19518">
    <property type="entry name" value="RecA-like_NVL_r1-like"/>
    <property type="match status" value="1"/>
</dbReference>
<dbReference type="InterPro" id="IPR027417">
    <property type="entry name" value="P-loop_NTPase"/>
</dbReference>
<dbReference type="Proteomes" id="UP000008837">
    <property type="component" value="Unassembled WGS sequence"/>
</dbReference>
<reference evidence="7 8" key="1">
    <citation type="journal article" date="2007" name="Proc. Natl. Acad. Sci. U.S.A.">
        <title>Dandruff-associated Malassezia genomes reveal convergent and divergent virulence traits shared with plant and human fungal pathogens.</title>
        <authorList>
            <person name="Xu J."/>
            <person name="Saunders C.W."/>
            <person name="Hu P."/>
            <person name="Grant R.A."/>
            <person name="Boekhout T."/>
            <person name="Kuramae E.E."/>
            <person name="Kronstad J.W."/>
            <person name="Deangelis Y.M."/>
            <person name="Reeder N.L."/>
            <person name="Johnstone K.R."/>
            <person name="Leland M."/>
            <person name="Fieno A.M."/>
            <person name="Begley W.M."/>
            <person name="Sun Y."/>
            <person name="Lacey M.P."/>
            <person name="Chaudhary T."/>
            <person name="Keough T."/>
            <person name="Chu L."/>
            <person name="Sears R."/>
            <person name="Yuan B."/>
            <person name="Dawson T.L.Jr."/>
        </authorList>
    </citation>
    <scope>NUCLEOTIDE SEQUENCE [LARGE SCALE GENOMIC DNA]</scope>
    <source>
        <strain evidence="8">ATCC MYA-4612 / CBS 7966</strain>
    </source>
</reference>
<evidence type="ECO:0000256" key="5">
    <source>
        <dbReference type="SAM" id="MobiDB-lite"/>
    </source>
</evidence>
<sequence length="737" mass="80605">MNAAITGAWSKQRTRISLNGTPPTGSAAAAAAQSRAECKQEGLENTPGEVAPSDKKDKSMKRKARSSREQVSKRGKMKSLSADDKYAAPPTRLRDIGGMAAAIEKALELVAMPLCHPEIYLHTGVTPPRGVLFHGPPGCGKTMMAGALAGELGVPFLSVSAPSIVSGTSGESEKALRDTFDEAKSIAPCILFVDEIDAITPKRETAQREMERRIVAQLLTCLDELAWEREEGQPVMVLGATNRPDAIDPALRRAGRFDHEISLGVPDEHGREQILQVLCAKLRLAGDFNVKYLAKRTPGYVGADLTSLTAAAGIIAVKRIFQYLHDTQESMQCDDEAPIEYKQVATKTQVSNEDQESEVERKLIKEEEGRILAGPGFLEGLPDSVQSSSIAMFLKRFVNPLSNEQLEHLAITNDDFLEALKVVQPSSKREGFATVPDVTWDDIGALHQIREELSMAVVQPIRRPELFRSLGISASCGVLLWGPPGCGKTLLAKAVANESRANFISVKGPELLNKYVGESEKAVRQVFARARASSPCVIFFDELDALVPRRDDTLSEASARVVNTLLTELDGLESRVQTYVIAATNRPDMIDPAMCRPGRLDRLLYVDLPSPDERLDILQALTKMSPLATSTDPQDLEHQPVRLELIAHDHRADGYSGADLASLVREAAVTALREKIVSPLQYTDDSEPVERVLVYQNHFVHAFDRVQPSVTPEQRLKYEALRSRIASGSTRSGQALK</sequence>
<dbReference type="GO" id="GO:0003723">
    <property type="term" value="F:RNA binding"/>
    <property type="evidence" value="ECO:0007669"/>
    <property type="project" value="TreeGrafter"/>
</dbReference>
<evidence type="ECO:0000256" key="4">
    <source>
        <dbReference type="ARBA" id="ARBA00022840"/>
    </source>
</evidence>
<dbReference type="SMART" id="SM00382">
    <property type="entry name" value="AAA"/>
    <property type="match status" value="2"/>
</dbReference>
<dbReference type="GeneID" id="5855421"/>
<dbReference type="InterPro" id="IPR003959">
    <property type="entry name" value="ATPase_AAA_core"/>
</dbReference>
<dbReference type="OrthoDB" id="27435at2759"/>
<dbReference type="AlphaFoldDB" id="A8Q117"/>
<name>A8Q117_MALGO</name>
<dbReference type="STRING" id="425265.A8Q117"/>
<dbReference type="GO" id="GO:0042254">
    <property type="term" value="P:ribosome biogenesis"/>
    <property type="evidence" value="ECO:0007669"/>
    <property type="project" value="TreeGrafter"/>
</dbReference>
<dbReference type="InterPro" id="IPR050168">
    <property type="entry name" value="AAA_ATPase_domain"/>
</dbReference>
<dbReference type="Pfam" id="PF17862">
    <property type="entry name" value="AAA_lid_3"/>
    <property type="match status" value="2"/>
</dbReference>
<evidence type="ECO:0000313" key="8">
    <source>
        <dbReference type="Proteomes" id="UP000008837"/>
    </source>
</evidence>
<dbReference type="FunFam" id="3.40.50.300:FF:000365">
    <property type="entry name" value="Ribosome biogenesis ATPase RIX7"/>
    <property type="match status" value="1"/>
</dbReference>
<dbReference type="InterPro" id="IPR003593">
    <property type="entry name" value="AAA+_ATPase"/>
</dbReference>
<dbReference type="GO" id="GO:0005634">
    <property type="term" value="C:nucleus"/>
    <property type="evidence" value="ECO:0007669"/>
    <property type="project" value="TreeGrafter"/>
</dbReference>
<dbReference type="Gene3D" id="1.10.8.60">
    <property type="match status" value="2"/>
</dbReference>
<dbReference type="EMBL" id="AAYY01000006">
    <property type="protein sequence ID" value="EDP43900.1"/>
    <property type="molecule type" value="Genomic_DNA"/>
</dbReference>
<dbReference type="GO" id="GO:1990275">
    <property type="term" value="F:preribosome binding"/>
    <property type="evidence" value="ECO:0007669"/>
    <property type="project" value="TreeGrafter"/>
</dbReference>
<feature type="domain" description="AAA+ ATPase" evidence="6">
    <location>
        <begin position="127"/>
        <end position="267"/>
    </location>
</feature>
<evidence type="ECO:0000313" key="7">
    <source>
        <dbReference type="EMBL" id="EDP43900.1"/>
    </source>
</evidence>
<dbReference type="Gene3D" id="3.40.50.300">
    <property type="entry name" value="P-loop containing nucleotide triphosphate hydrolases"/>
    <property type="match status" value="2"/>
</dbReference>
<dbReference type="OMA" id="GLWSTHR"/>
<dbReference type="VEuPathDB" id="FungiDB:MGL_2113"/>
<comment type="similarity">
    <text evidence="1">Belongs to the AAA ATPase family.</text>
</comment>
<evidence type="ECO:0000256" key="2">
    <source>
        <dbReference type="ARBA" id="ARBA00022737"/>
    </source>
</evidence>
<keyword evidence="2" id="KW-0677">Repeat</keyword>
<dbReference type="SUPFAM" id="SSF52540">
    <property type="entry name" value="P-loop containing nucleoside triphosphate hydrolases"/>
    <property type="match status" value="2"/>
</dbReference>
<proteinExistence type="inferred from homology"/>
<evidence type="ECO:0000256" key="3">
    <source>
        <dbReference type="ARBA" id="ARBA00022741"/>
    </source>
</evidence>
<dbReference type="CDD" id="cd19530">
    <property type="entry name" value="RecA-like_NVL_r2-like"/>
    <property type="match status" value="1"/>
</dbReference>
<dbReference type="GO" id="GO:0005524">
    <property type="term" value="F:ATP binding"/>
    <property type="evidence" value="ECO:0007669"/>
    <property type="project" value="UniProtKB-KW"/>
</dbReference>
<dbReference type="PANTHER" id="PTHR23077:SF171">
    <property type="entry name" value="NUCLEAR VALOSIN-CONTAINING PROTEIN-LIKE"/>
    <property type="match status" value="1"/>
</dbReference>
<dbReference type="FunCoup" id="A8Q117">
    <property type="interactions" value="616"/>
</dbReference>
<dbReference type="RefSeq" id="XP_001731114.1">
    <property type="nucleotide sequence ID" value="XM_001731062.1"/>
</dbReference>
<feature type="region of interest" description="Disordered" evidence="5">
    <location>
        <begin position="1"/>
        <end position="91"/>
    </location>
</feature>
<protein>
    <recommendedName>
        <fullName evidence="6">AAA+ ATPase domain-containing protein</fullName>
    </recommendedName>
</protein>
<keyword evidence="4" id="KW-0067">ATP-binding</keyword>
<evidence type="ECO:0000256" key="1">
    <source>
        <dbReference type="ARBA" id="ARBA00006914"/>
    </source>
</evidence>
<feature type="compositionally biased region" description="Polar residues" evidence="5">
    <location>
        <begin position="9"/>
        <end position="24"/>
    </location>
</feature>
<keyword evidence="8" id="KW-1185">Reference proteome</keyword>
<dbReference type="InterPro" id="IPR003960">
    <property type="entry name" value="ATPase_AAA_CS"/>
</dbReference>